<dbReference type="Proteomes" id="UP000327085">
    <property type="component" value="Chromosome 7"/>
</dbReference>
<evidence type="ECO:0000313" key="3">
    <source>
        <dbReference type="Proteomes" id="UP000327085"/>
    </source>
</evidence>
<keyword evidence="1" id="KW-1133">Transmembrane helix</keyword>
<dbReference type="AlphaFoldDB" id="A0A5E4G695"/>
<feature type="transmembrane region" description="Helical" evidence="1">
    <location>
        <begin position="191"/>
        <end position="215"/>
    </location>
</feature>
<organism evidence="2 3">
    <name type="scientific">Prunus dulcis</name>
    <name type="common">Almond</name>
    <name type="synonym">Amygdalus dulcis</name>
    <dbReference type="NCBI Taxonomy" id="3755"/>
    <lineage>
        <taxon>Eukaryota</taxon>
        <taxon>Viridiplantae</taxon>
        <taxon>Streptophyta</taxon>
        <taxon>Embryophyta</taxon>
        <taxon>Tracheophyta</taxon>
        <taxon>Spermatophyta</taxon>
        <taxon>Magnoliopsida</taxon>
        <taxon>eudicotyledons</taxon>
        <taxon>Gunneridae</taxon>
        <taxon>Pentapetalae</taxon>
        <taxon>rosids</taxon>
        <taxon>fabids</taxon>
        <taxon>Rosales</taxon>
        <taxon>Rosaceae</taxon>
        <taxon>Amygdaloideae</taxon>
        <taxon>Amygdaleae</taxon>
        <taxon>Prunus</taxon>
    </lineage>
</organism>
<dbReference type="Gramene" id="VVA35120">
    <property type="protein sequence ID" value="VVA35120"/>
    <property type="gene ID" value="Prudul26B017204"/>
</dbReference>
<gene>
    <name evidence="2" type="ORF">ALMOND_2B017204</name>
</gene>
<keyword evidence="1" id="KW-0472">Membrane</keyword>
<accession>A0A5E4G695</accession>
<protein>
    <submittedName>
        <fullName evidence="2">Uncharacterized protein</fullName>
    </submittedName>
</protein>
<proteinExistence type="predicted"/>
<evidence type="ECO:0000256" key="1">
    <source>
        <dbReference type="SAM" id="Phobius"/>
    </source>
</evidence>
<dbReference type="EMBL" id="CABIKO010000371">
    <property type="protein sequence ID" value="VVA35120.1"/>
    <property type="molecule type" value="Genomic_DNA"/>
</dbReference>
<sequence>MPKLYLMQLVRRLCLVHRPQWSPQFIANVQRRCARGFSTNCIDIPQERKRDTTTQFENSVKKNKVADYKPLSLNGKEKPRLGDLAANPLWRECVVGWVVSLFCSYFGSTLPGDCGRFVNAELEIQGKQLRKCHIFIHTPYVPDISFYLEESLVLDMHFFLLPLVAISRHLPFITVFSASTTQGSPFLGDSYAIGVAFKVLMLLIAWIMVALFVALVACPPPFSVSSIGYWFISGGSSNFFIEFTLS</sequence>
<feature type="transmembrane region" description="Helical" evidence="1">
    <location>
        <begin position="227"/>
        <end position="245"/>
    </location>
</feature>
<evidence type="ECO:0000313" key="2">
    <source>
        <dbReference type="EMBL" id="VVA35120.1"/>
    </source>
</evidence>
<reference evidence="3" key="1">
    <citation type="journal article" date="2020" name="Plant J.">
        <title>Transposons played a major role in the diversification between the closely related almond and peach genomes: results from the almond genome sequence.</title>
        <authorList>
            <person name="Alioto T."/>
            <person name="Alexiou K.G."/>
            <person name="Bardil A."/>
            <person name="Barteri F."/>
            <person name="Castanera R."/>
            <person name="Cruz F."/>
            <person name="Dhingra A."/>
            <person name="Duval H."/>
            <person name="Fernandez I Marti A."/>
            <person name="Frias L."/>
            <person name="Galan B."/>
            <person name="Garcia J.L."/>
            <person name="Howad W."/>
            <person name="Gomez-Garrido J."/>
            <person name="Gut M."/>
            <person name="Julca I."/>
            <person name="Morata J."/>
            <person name="Puigdomenech P."/>
            <person name="Ribeca P."/>
            <person name="Rubio Cabetas M.J."/>
            <person name="Vlasova A."/>
            <person name="Wirthensohn M."/>
            <person name="Garcia-Mas J."/>
            <person name="Gabaldon T."/>
            <person name="Casacuberta J.M."/>
            <person name="Arus P."/>
        </authorList>
    </citation>
    <scope>NUCLEOTIDE SEQUENCE [LARGE SCALE GENOMIC DNA]</scope>
    <source>
        <strain evidence="3">cv. Texas</strain>
    </source>
</reference>
<name>A0A5E4G695_PRUDU</name>
<keyword evidence="1" id="KW-0812">Transmembrane</keyword>
<dbReference type="InParanoid" id="A0A5E4G695"/>